<evidence type="ECO:0000256" key="7">
    <source>
        <dbReference type="ARBA" id="ARBA00022989"/>
    </source>
</evidence>
<comment type="subcellular location">
    <subcellularLocation>
        <location evidence="1 9">Cell inner membrane</location>
        <topology evidence="1 9">Single-pass membrane protein</topology>
    </subcellularLocation>
</comment>
<dbReference type="NCBIfam" id="TIGR01843">
    <property type="entry name" value="type_I_hlyD"/>
    <property type="match status" value="1"/>
</dbReference>
<dbReference type="Gene3D" id="2.40.30.170">
    <property type="match status" value="1"/>
</dbReference>
<evidence type="ECO:0000259" key="13">
    <source>
        <dbReference type="Pfam" id="PF26002"/>
    </source>
</evidence>
<keyword evidence="10" id="KW-0175">Coiled coil</keyword>
<name>A0A1I3E136_9RHOB</name>
<dbReference type="InterPro" id="IPR050739">
    <property type="entry name" value="MFP"/>
</dbReference>
<evidence type="ECO:0000313" key="15">
    <source>
        <dbReference type="Proteomes" id="UP000199377"/>
    </source>
</evidence>
<dbReference type="RefSeq" id="WP_342741356.1">
    <property type="nucleotide sequence ID" value="NZ_FOQH01000003.1"/>
</dbReference>
<feature type="coiled-coil region" evidence="10">
    <location>
        <begin position="446"/>
        <end position="502"/>
    </location>
</feature>
<keyword evidence="4 9" id="KW-1003">Cell membrane</keyword>
<feature type="compositionally biased region" description="Basic and acidic residues" evidence="11">
    <location>
        <begin position="1"/>
        <end position="12"/>
    </location>
</feature>
<dbReference type="InterPro" id="IPR058781">
    <property type="entry name" value="HH_AprE-like"/>
</dbReference>
<feature type="compositionally biased region" description="Pro residues" evidence="11">
    <location>
        <begin position="126"/>
        <end position="135"/>
    </location>
</feature>
<dbReference type="EMBL" id="FOQH01000003">
    <property type="protein sequence ID" value="SFH92676.1"/>
    <property type="molecule type" value="Genomic_DNA"/>
</dbReference>
<feature type="compositionally biased region" description="Low complexity" evidence="11">
    <location>
        <begin position="77"/>
        <end position="125"/>
    </location>
</feature>
<keyword evidence="7 9" id="KW-1133">Transmembrane helix</keyword>
<proteinExistence type="inferred from homology"/>
<keyword evidence="5 9" id="KW-0997">Cell inner membrane</keyword>
<evidence type="ECO:0000256" key="9">
    <source>
        <dbReference type="RuleBase" id="RU365093"/>
    </source>
</evidence>
<feature type="compositionally biased region" description="Pro residues" evidence="11">
    <location>
        <begin position="64"/>
        <end position="76"/>
    </location>
</feature>
<dbReference type="PANTHER" id="PTHR30386:SF17">
    <property type="entry name" value="ALKALINE PROTEASE SECRETION PROTEIN APRE"/>
    <property type="match status" value="1"/>
</dbReference>
<dbReference type="PANTHER" id="PTHR30386">
    <property type="entry name" value="MEMBRANE FUSION SUBUNIT OF EMRAB-TOLC MULTIDRUG EFFLUX PUMP"/>
    <property type="match status" value="1"/>
</dbReference>
<feature type="transmembrane region" description="Helical" evidence="9">
    <location>
        <begin position="228"/>
        <end position="249"/>
    </location>
</feature>
<evidence type="ECO:0000256" key="4">
    <source>
        <dbReference type="ARBA" id="ARBA00022475"/>
    </source>
</evidence>
<feature type="compositionally biased region" description="Low complexity" evidence="11">
    <location>
        <begin position="179"/>
        <end position="190"/>
    </location>
</feature>
<keyword evidence="3 9" id="KW-0813">Transport</keyword>
<evidence type="ECO:0000256" key="1">
    <source>
        <dbReference type="ARBA" id="ARBA00004377"/>
    </source>
</evidence>
<dbReference type="Pfam" id="PF26002">
    <property type="entry name" value="Beta-barrel_AprE"/>
    <property type="match status" value="1"/>
</dbReference>
<dbReference type="Pfam" id="PF25994">
    <property type="entry name" value="HH_AprE"/>
    <property type="match status" value="1"/>
</dbReference>
<keyword evidence="8 9" id="KW-0472">Membrane</keyword>
<keyword evidence="15" id="KW-1185">Reference proteome</keyword>
<keyword evidence="6 9" id="KW-0812">Transmembrane</keyword>
<dbReference type="AlphaFoldDB" id="A0A1I3E136"/>
<feature type="region of interest" description="Disordered" evidence="11">
    <location>
        <begin position="1"/>
        <end position="218"/>
    </location>
</feature>
<dbReference type="GO" id="GO:0015031">
    <property type="term" value="P:protein transport"/>
    <property type="evidence" value="ECO:0007669"/>
    <property type="project" value="InterPro"/>
</dbReference>
<evidence type="ECO:0000256" key="8">
    <source>
        <dbReference type="ARBA" id="ARBA00023136"/>
    </source>
</evidence>
<dbReference type="STRING" id="1114924.SAMN05216258_103125"/>
<evidence type="ECO:0000256" key="10">
    <source>
        <dbReference type="SAM" id="Coils"/>
    </source>
</evidence>
<reference evidence="14 15" key="1">
    <citation type="submission" date="2016-10" db="EMBL/GenBank/DDBJ databases">
        <authorList>
            <person name="de Groot N.N."/>
        </authorList>
    </citation>
    <scope>NUCLEOTIDE SEQUENCE [LARGE SCALE GENOMIC DNA]</scope>
    <source>
        <strain evidence="14 15">CGMCC 1.11030</strain>
    </source>
</reference>
<dbReference type="Proteomes" id="UP000199377">
    <property type="component" value="Unassembled WGS sequence"/>
</dbReference>
<dbReference type="GO" id="GO:0005886">
    <property type="term" value="C:plasma membrane"/>
    <property type="evidence" value="ECO:0007669"/>
    <property type="project" value="UniProtKB-SubCell"/>
</dbReference>
<evidence type="ECO:0000259" key="12">
    <source>
        <dbReference type="Pfam" id="PF25994"/>
    </source>
</evidence>
<evidence type="ECO:0000256" key="2">
    <source>
        <dbReference type="ARBA" id="ARBA00009477"/>
    </source>
</evidence>
<dbReference type="PRINTS" id="PR01490">
    <property type="entry name" value="RTXTOXIND"/>
</dbReference>
<gene>
    <name evidence="14" type="ORF">SAMN05216258_103125</name>
</gene>
<evidence type="ECO:0000256" key="3">
    <source>
        <dbReference type="ARBA" id="ARBA00022448"/>
    </source>
</evidence>
<comment type="similarity">
    <text evidence="2 9">Belongs to the membrane fusion protein (MFP) (TC 8.A.1) family.</text>
</comment>
<feature type="compositionally biased region" description="Low complexity" evidence="11">
    <location>
        <begin position="136"/>
        <end position="151"/>
    </location>
</feature>
<feature type="coiled-coil region" evidence="10">
    <location>
        <begin position="366"/>
        <end position="407"/>
    </location>
</feature>
<feature type="domain" description="AprE-like long alpha-helical hairpin" evidence="12">
    <location>
        <begin position="305"/>
        <end position="494"/>
    </location>
</feature>
<evidence type="ECO:0000256" key="11">
    <source>
        <dbReference type="SAM" id="MobiDB-lite"/>
    </source>
</evidence>
<feature type="domain" description="AprE-like beta-barrel" evidence="13">
    <location>
        <begin position="538"/>
        <end position="625"/>
    </location>
</feature>
<feature type="compositionally biased region" description="Low complexity" evidence="11">
    <location>
        <begin position="202"/>
        <end position="217"/>
    </location>
</feature>
<protein>
    <recommendedName>
        <fullName evidence="9">Membrane fusion protein (MFP) family protein</fullName>
    </recommendedName>
</protein>
<organism evidence="14 15">
    <name type="scientific">Albimonas pacifica</name>
    <dbReference type="NCBI Taxonomy" id="1114924"/>
    <lineage>
        <taxon>Bacteria</taxon>
        <taxon>Pseudomonadati</taxon>
        <taxon>Pseudomonadota</taxon>
        <taxon>Alphaproteobacteria</taxon>
        <taxon>Rhodobacterales</taxon>
        <taxon>Paracoccaceae</taxon>
        <taxon>Albimonas</taxon>
    </lineage>
</organism>
<evidence type="ECO:0000256" key="6">
    <source>
        <dbReference type="ARBA" id="ARBA00022692"/>
    </source>
</evidence>
<dbReference type="InterPro" id="IPR010129">
    <property type="entry name" value="T1SS_HlyD"/>
</dbReference>
<dbReference type="InterPro" id="IPR058982">
    <property type="entry name" value="Beta-barrel_AprE"/>
</dbReference>
<evidence type="ECO:0000256" key="5">
    <source>
        <dbReference type="ARBA" id="ARBA00022519"/>
    </source>
</evidence>
<evidence type="ECO:0000313" key="14">
    <source>
        <dbReference type="EMBL" id="SFH92676.1"/>
    </source>
</evidence>
<accession>A0A1I3E136</accession>
<sequence length="649" mass="69829">MTEMQGDERRTGPGEAKGGAGDTGRHAFNVFAESAEPPSWSHRRDEADDAETADAPEPQAPAAGPAPSPEPSPEPSQTPAATPTEAGPAADPAALAAARARLAAARAAQERPASPQAAGTARDPAPAAPPEPQAAPAPDAASAAAAAAREAVLARKRAPAPAMAMPSRPPAKREEAKDPAAPAKPRADVPAPAPGGGGGGVPARPSAGGPAAPLGPDEASQRYSARKALIIGFVGVLLLVGGFGAWAAFANIAGAIIAMGEVDVETREQVVQHPDGGVVGEIMVRDGDHVEAGDVLLRFDDTLPRSEAIILEDQYWELVARRNRLEAEQYGWEEIRFDERLLAKAQTDDDVQRMVEGQTSLFDARLNSLDEQVQQLGERRGQIDRQVEGAEAQIAALRRQDELIRQELEGQQKLFDQGLAQLNRLLALQREQARLEGQIGELIASVAESEGRATEIEIQISQARSQRREEAITQMRDIQYQENQVREQLASLQERLARMEVRAPIAGTVFNSKVFAQQAVLTPAEPIMYIVPSDADFVFNARIEPQHVDEVFPGQEATLRFSAFASRTTPEIDGHVVKVSADAIVDERTGVHYFPIELALNEGEESKLEGKTLVPGMPVEAFIRTYDRSPLNYLVKPFMDYFAHSMREE</sequence>